<keyword evidence="2" id="KW-0238">DNA-binding</keyword>
<evidence type="ECO:0000313" key="6">
    <source>
        <dbReference type="Proteomes" id="UP001595973"/>
    </source>
</evidence>
<dbReference type="EMBL" id="JBHSGI010000005">
    <property type="protein sequence ID" value="MFC4668486.1"/>
    <property type="molecule type" value="Genomic_DNA"/>
</dbReference>
<evidence type="ECO:0000313" key="5">
    <source>
        <dbReference type="EMBL" id="MFC4668486.1"/>
    </source>
</evidence>
<dbReference type="SMART" id="SM00342">
    <property type="entry name" value="HTH_ARAC"/>
    <property type="match status" value="1"/>
</dbReference>
<proteinExistence type="predicted"/>
<dbReference type="InterPro" id="IPR018060">
    <property type="entry name" value="HTH_AraC"/>
</dbReference>
<dbReference type="InterPro" id="IPR009057">
    <property type="entry name" value="Homeodomain-like_sf"/>
</dbReference>
<sequence length="296" mass="32143">MPSPAGESAITRVTTLAQLATRGSWQLELAHDRPHALFIWLTRGQGLALIDGIRRGIGAHNALYIPAGALMSLDLGRQGFGHALTLPDTSGMNLPQRPVHLRLREAPAQMELNGLLDSMMREQAAARPMLETAMSAHAALVAVWLHRQMTRPGPELVSDTSAHRILRAFAERITRPDSDHFSLEDHAAAIDVTPTHLARVCKAETGRTAATLITERRLHRARTLLAETEMPVQDIARSLGFASAAYFTRFIQQHCGASPSALRRGPVRPTLQTAVVTSAPQKARVAFGPGSGETKH</sequence>
<dbReference type="Pfam" id="PF12833">
    <property type="entry name" value="HTH_18"/>
    <property type="match status" value="1"/>
</dbReference>
<dbReference type="PANTHER" id="PTHR43280:SF32">
    <property type="entry name" value="TRANSCRIPTIONAL REGULATORY PROTEIN"/>
    <property type="match status" value="1"/>
</dbReference>
<dbReference type="RefSeq" id="WP_380716771.1">
    <property type="nucleotide sequence ID" value="NZ_JBHSGI010000005.1"/>
</dbReference>
<evidence type="ECO:0000259" key="4">
    <source>
        <dbReference type="PROSITE" id="PS01124"/>
    </source>
</evidence>
<gene>
    <name evidence="5" type="ORF">ACFO5X_07970</name>
</gene>
<evidence type="ECO:0000256" key="1">
    <source>
        <dbReference type="ARBA" id="ARBA00023015"/>
    </source>
</evidence>
<organism evidence="5 6">
    <name type="scientific">Seohaeicola nanhaiensis</name>
    <dbReference type="NCBI Taxonomy" id="1387282"/>
    <lineage>
        <taxon>Bacteria</taxon>
        <taxon>Pseudomonadati</taxon>
        <taxon>Pseudomonadota</taxon>
        <taxon>Alphaproteobacteria</taxon>
        <taxon>Rhodobacterales</taxon>
        <taxon>Roseobacteraceae</taxon>
        <taxon>Seohaeicola</taxon>
    </lineage>
</organism>
<dbReference type="InterPro" id="IPR018062">
    <property type="entry name" value="HTH_AraC-typ_CS"/>
</dbReference>
<name>A0ABV9KEW9_9RHOB</name>
<feature type="domain" description="HTH araC/xylS-type" evidence="4">
    <location>
        <begin position="163"/>
        <end position="265"/>
    </location>
</feature>
<dbReference type="PROSITE" id="PS00041">
    <property type="entry name" value="HTH_ARAC_FAMILY_1"/>
    <property type="match status" value="1"/>
</dbReference>
<dbReference type="PANTHER" id="PTHR43280">
    <property type="entry name" value="ARAC-FAMILY TRANSCRIPTIONAL REGULATOR"/>
    <property type="match status" value="1"/>
</dbReference>
<evidence type="ECO:0000256" key="2">
    <source>
        <dbReference type="ARBA" id="ARBA00023125"/>
    </source>
</evidence>
<comment type="caution">
    <text evidence="5">The sequence shown here is derived from an EMBL/GenBank/DDBJ whole genome shotgun (WGS) entry which is preliminary data.</text>
</comment>
<accession>A0ABV9KEW9</accession>
<evidence type="ECO:0000256" key="3">
    <source>
        <dbReference type="ARBA" id="ARBA00023163"/>
    </source>
</evidence>
<dbReference type="SUPFAM" id="SSF46689">
    <property type="entry name" value="Homeodomain-like"/>
    <property type="match status" value="1"/>
</dbReference>
<keyword evidence="1" id="KW-0805">Transcription regulation</keyword>
<keyword evidence="3" id="KW-0804">Transcription</keyword>
<dbReference type="Proteomes" id="UP001595973">
    <property type="component" value="Unassembled WGS sequence"/>
</dbReference>
<protein>
    <submittedName>
        <fullName evidence="5">Helix-turn-helix transcriptional regulator</fullName>
    </submittedName>
</protein>
<reference evidence="6" key="1">
    <citation type="journal article" date="2019" name="Int. J. Syst. Evol. Microbiol.">
        <title>The Global Catalogue of Microorganisms (GCM) 10K type strain sequencing project: providing services to taxonomists for standard genome sequencing and annotation.</title>
        <authorList>
            <consortium name="The Broad Institute Genomics Platform"/>
            <consortium name="The Broad Institute Genome Sequencing Center for Infectious Disease"/>
            <person name="Wu L."/>
            <person name="Ma J."/>
        </authorList>
    </citation>
    <scope>NUCLEOTIDE SEQUENCE [LARGE SCALE GENOMIC DNA]</scope>
    <source>
        <strain evidence="6">CGMCC 4.7283</strain>
    </source>
</reference>
<keyword evidence="6" id="KW-1185">Reference proteome</keyword>
<dbReference type="Gene3D" id="1.10.10.60">
    <property type="entry name" value="Homeodomain-like"/>
    <property type="match status" value="1"/>
</dbReference>
<dbReference type="PROSITE" id="PS01124">
    <property type="entry name" value="HTH_ARAC_FAMILY_2"/>
    <property type="match status" value="1"/>
</dbReference>